<dbReference type="KEGG" id="pmet:G4Y79_12705"/>
<evidence type="ECO:0000256" key="3">
    <source>
        <dbReference type="ARBA" id="ARBA00023125"/>
    </source>
</evidence>
<evidence type="ECO:0000256" key="1">
    <source>
        <dbReference type="ARBA" id="ARBA00009437"/>
    </source>
</evidence>
<dbReference type="CDD" id="cd05466">
    <property type="entry name" value="PBP2_LTTR_substrate"/>
    <property type="match status" value="1"/>
</dbReference>
<keyword evidence="3" id="KW-0238">DNA-binding</keyword>
<keyword evidence="4" id="KW-0804">Transcription</keyword>
<dbReference type="Gene3D" id="3.40.190.10">
    <property type="entry name" value="Periplasmic binding protein-like II"/>
    <property type="match status" value="2"/>
</dbReference>
<dbReference type="GO" id="GO:0003677">
    <property type="term" value="F:DNA binding"/>
    <property type="evidence" value="ECO:0007669"/>
    <property type="project" value="UniProtKB-KW"/>
</dbReference>
<sequence>MEIGQLEAFERVAREGSFTRAADALGLTQPAVSTRISTLEAELRGSLFERKGRQLVLSPLGERFLPYAQRMLVVMSESLQTVQNYHENKLGEVRIAAPTPFLLSFLMDTLTTFRKEHPTVDILIRERNKTTIFDLLLDNAMTLGLVNAPVFDRSFVHLARFRDPIVAVVGKAHPLAAKSESLAMDAIYQYTIYRVSMFPQMTAFIDEVVEDGRRGSGGAVIALPMVMARELVLTGEGVTFLPESYIKPALESAQLVQLKITDMPQLYSEPILIALKSRKLDAVHQLFCKILVSRWRQLLVKSVV</sequence>
<evidence type="ECO:0000313" key="6">
    <source>
        <dbReference type="EMBL" id="QPC80573.1"/>
    </source>
</evidence>
<dbReference type="PROSITE" id="PS50931">
    <property type="entry name" value="HTH_LYSR"/>
    <property type="match status" value="1"/>
</dbReference>
<evidence type="ECO:0000259" key="5">
    <source>
        <dbReference type="PROSITE" id="PS50931"/>
    </source>
</evidence>
<dbReference type="Pfam" id="PF03466">
    <property type="entry name" value="LysR_substrate"/>
    <property type="match status" value="1"/>
</dbReference>
<proteinExistence type="inferred from homology"/>
<feature type="domain" description="HTH lysR-type" evidence="5">
    <location>
        <begin position="1"/>
        <end position="58"/>
    </location>
</feature>
<dbReference type="SUPFAM" id="SSF53850">
    <property type="entry name" value="Periplasmic binding protein-like II"/>
    <property type="match status" value="1"/>
</dbReference>
<keyword evidence="7" id="KW-1185">Reference proteome</keyword>
<comment type="similarity">
    <text evidence="1">Belongs to the LysR transcriptional regulatory family.</text>
</comment>
<gene>
    <name evidence="6" type="ORF">G4Y79_12705</name>
</gene>
<dbReference type="PANTHER" id="PTHR30419:SF8">
    <property type="entry name" value="NITROGEN ASSIMILATION TRANSCRIPTIONAL ACTIVATOR-RELATED"/>
    <property type="match status" value="1"/>
</dbReference>
<dbReference type="FunFam" id="1.10.10.10:FF:000001">
    <property type="entry name" value="LysR family transcriptional regulator"/>
    <property type="match status" value="1"/>
</dbReference>
<dbReference type="InterPro" id="IPR050950">
    <property type="entry name" value="HTH-type_LysR_regulators"/>
</dbReference>
<keyword evidence="2" id="KW-0805">Transcription regulation</keyword>
<dbReference type="InterPro" id="IPR000847">
    <property type="entry name" value="LysR_HTH_N"/>
</dbReference>
<accession>A0A7S8E5A9</accession>
<name>A0A7S8E5A9_9CHLR</name>
<evidence type="ECO:0000256" key="4">
    <source>
        <dbReference type="ARBA" id="ARBA00023163"/>
    </source>
</evidence>
<dbReference type="GO" id="GO:0005829">
    <property type="term" value="C:cytosol"/>
    <property type="evidence" value="ECO:0007669"/>
    <property type="project" value="TreeGrafter"/>
</dbReference>
<organism evidence="6 7">
    <name type="scientific">Phototrophicus methaneseepsis</name>
    <dbReference type="NCBI Taxonomy" id="2710758"/>
    <lineage>
        <taxon>Bacteria</taxon>
        <taxon>Bacillati</taxon>
        <taxon>Chloroflexota</taxon>
        <taxon>Candidatus Thermofontia</taxon>
        <taxon>Phototrophicales</taxon>
        <taxon>Phototrophicaceae</taxon>
        <taxon>Phototrophicus</taxon>
    </lineage>
</organism>
<dbReference type="Proteomes" id="UP000594468">
    <property type="component" value="Chromosome"/>
</dbReference>
<dbReference type="InterPro" id="IPR005119">
    <property type="entry name" value="LysR_subst-bd"/>
</dbReference>
<dbReference type="RefSeq" id="WP_195168648.1">
    <property type="nucleotide sequence ID" value="NZ_CP062983.1"/>
</dbReference>
<evidence type="ECO:0000256" key="2">
    <source>
        <dbReference type="ARBA" id="ARBA00023015"/>
    </source>
</evidence>
<dbReference type="Pfam" id="PF00126">
    <property type="entry name" value="HTH_1"/>
    <property type="match status" value="1"/>
</dbReference>
<dbReference type="InterPro" id="IPR036388">
    <property type="entry name" value="WH-like_DNA-bd_sf"/>
</dbReference>
<dbReference type="PRINTS" id="PR00039">
    <property type="entry name" value="HTHLYSR"/>
</dbReference>
<protein>
    <submittedName>
        <fullName evidence="6">LysR family transcriptional regulator</fullName>
    </submittedName>
</protein>
<reference evidence="6 7" key="1">
    <citation type="submission" date="2020-02" db="EMBL/GenBank/DDBJ databases">
        <authorList>
            <person name="Zheng R.K."/>
            <person name="Sun C.M."/>
        </authorList>
    </citation>
    <scope>NUCLEOTIDE SEQUENCE [LARGE SCALE GENOMIC DNA]</scope>
    <source>
        <strain evidence="7">rifampicinis</strain>
    </source>
</reference>
<dbReference type="PANTHER" id="PTHR30419">
    <property type="entry name" value="HTH-TYPE TRANSCRIPTIONAL REGULATOR YBHD"/>
    <property type="match status" value="1"/>
</dbReference>
<dbReference type="SUPFAM" id="SSF46785">
    <property type="entry name" value="Winged helix' DNA-binding domain"/>
    <property type="match status" value="1"/>
</dbReference>
<dbReference type="InterPro" id="IPR036390">
    <property type="entry name" value="WH_DNA-bd_sf"/>
</dbReference>
<dbReference type="EMBL" id="CP062983">
    <property type="protein sequence ID" value="QPC80573.1"/>
    <property type="molecule type" value="Genomic_DNA"/>
</dbReference>
<evidence type="ECO:0000313" key="7">
    <source>
        <dbReference type="Proteomes" id="UP000594468"/>
    </source>
</evidence>
<dbReference type="Gene3D" id="1.10.10.10">
    <property type="entry name" value="Winged helix-like DNA-binding domain superfamily/Winged helix DNA-binding domain"/>
    <property type="match status" value="1"/>
</dbReference>
<dbReference type="AlphaFoldDB" id="A0A7S8E5A9"/>
<dbReference type="GO" id="GO:0003700">
    <property type="term" value="F:DNA-binding transcription factor activity"/>
    <property type="evidence" value="ECO:0007669"/>
    <property type="project" value="InterPro"/>
</dbReference>